<dbReference type="Pfam" id="PF08837">
    <property type="entry name" value="DUF1810"/>
    <property type="match status" value="1"/>
</dbReference>
<accession>A0A1M5TAA7</accession>
<dbReference type="OrthoDB" id="9801870at2"/>
<dbReference type="STRING" id="870908.SAMN04488044_2627"/>
<evidence type="ECO:0000313" key="1">
    <source>
        <dbReference type="EMBL" id="SHH47669.1"/>
    </source>
</evidence>
<organism evidence="1 2">
    <name type="scientific">Cognatishimia maritima</name>
    <dbReference type="NCBI Taxonomy" id="870908"/>
    <lineage>
        <taxon>Bacteria</taxon>
        <taxon>Pseudomonadati</taxon>
        <taxon>Pseudomonadota</taxon>
        <taxon>Alphaproteobacteria</taxon>
        <taxon>Rhodobacterales</taxon>
        <taxon>Paracoccaceae</taxon>
        <taxon>Cognatishimia</taxon>
    </lineage>
</organism>
<keyword evidence="2" id="KW-1185">Reference proteome</keyword>
<proteinExistence type="predicted"/>
<dbReference type="Proteomes" id="UP000184211">
    <property type="component" value="Unassembled WGS sequence"/>
</dbReference>
<dbReference type="SUPFAM" id="SSF140736">
    <property type="entry name" value="Rv1873-like"/>
    <property type="match status" value="1"/>
</dbReference>
<sequence>MPSQSDLERFVEPQMLTHAKALAELRGGLKLSHWMWWEIPQLRGLGRSYRAKTYGLADLDEATRYLAHPTLGPHLLEMCIALMMHRDNTPEAILGPVDALKLQSSATLFAQVPGAPDVFNDILKSFFGDMRCPRTEALLTNANDA</sequence>
<evidence type="ECO:0000313" key="2">
    <source>
        <dbReference type="Proteomes" id="UP000184211"/>
    </source>
</evidence>
<dbReference type="EMBL" id="FQWM01000005">
    <property type="protein sequence ID" value="SHH47669.1"/>
    <property type="molecule type" value="Genomic_DNA"/>
</dbReference>
<name>A0A1M5TAA7_9RHOB</name>
<protein>
    <submittedName>
        <fullName evidence="1">Uncharacterized protein, DUF1810 family</fullName>
    </submittedName>
</protein>
<gene>
    <name evidence="1" type="ORF">SAMN04488044_2627</name>
</gene>
<reference evidence="2" key="1">
    <citation type="submission" date="2016-11" db="EMBL/GenBank/DDBJ databases">
        <authorList>
            <person name="Varghese N."/>
            <person name="Submissions S."/>
        </authorList>
    </citation>
    <scope>NUCLEOTIDE SEQUENCE [LARGE SCALE GENOMIC DNA]</scope>
    <source>
        <strain evidence="2">DSM 28223</strain>
    </source>
</reference>
<dbReference type="RefSeq" id="WP_072793478.1">
    <property type="nucleotide sequence ID" value="NZ_FQWM01000005.1"/>
</dbReference>
<dbReference type="Gene3D" id="1.25.40.380">
    <property type="entry name" value="Protein of unknown function DUF1810"/>
    <property type="match status" value="1"/>
</dbReference>
<dbReference type="AlphaFoldDB" id="A0A1M5TAA7"/>
<dbReference type="InterPro" id="IPR014937">
    <property type="entry name" value="DUF1810"/>
</dbReference>
<dbReference type="InterPro" id="IPR036287">
    <property type="entry name" value="Rv1873-like_sf"/>
</dbReference>